<dbReference type="EMBL" id="JARJCW010000001">
    <property type="protein sequence ID" value="KAJ7230629.1"/>
    <property type="molecule type" value="Genomic_DNA"/>
</dbReference>
<keyword evidence="2" id="KW-0689">Ribosomal protein</keyword>
<keyword evidence="2" id="KW-0687">Ribonucleoprotein</keyword>
<feature type="compositionally biased region" description="Basic and acidic residues" evidence="1">
    <location>
        <begin position="12"/>
        <end position="25"/>
    </location>
</feature>
<protein>
    <submittedName>
        <fullName evidence="2">Ribosomal protein S5 domain 2-like protein</fullName>
    </submittedName>
</protein>
<evidence type="ECO:0000313" key="2">
    <source>
        <dbReference type="EMBL" id="KAJ7230629.1"/>
    </source>
</evidence>
<comment type="caution">
    <text evidence="2">The sequence shown here is derived from an EMBL/GenBank/DDBJ whole genome shotgun (WGS) entry which is preliminary data.</text>
</comment>
<dbReference type="GO" id="GO:0005840">
    <property type="term" value="C:ribosome"/>
    <property type="evidence" value="ECO:0007669"/>
    <property type="project" value="UniProtKB-KW"/>
</dbReference>
<name>A0AAD7E636_9AGAR</name>
<sequence length="184" mass="20501">MKVEKTPGQVHDGGKTSADTKDGREGPNLIIYPVIDQFATRQTPKGRRSRFVKVVCHCGDEPESAEKAYSKGVADDIRNMDWIERFEDRTIWTEVRIRLGATVVILQSRPVGFGLRCNPYQGSHKPELHWGAQGDIVSPSSWSHAVGHGDGLGGSGRKMNKGTGLRLKSQIERERGRRLIDLRV</sequence>
<evidence type="ECO:0000313" key="3">
    <source>
        <dbReference type="Proteomes" id="UP001219525"/>
    </source>
</evidence>
<proteinExistence type="predicted"/>
<feature type="region of interest" description="Disordered" evidence="1">
    <location>
        <begin position="1"/>
        <end position="27"/>
    </location>
</feature>
<dbReference type="AlphaFoldDB" id="A0AAD7E636"/>
<evidence type="ECO:0000256" key="1">
    <source>
        <dbReference type="SAM" id="MobiDB-lite"/>
    </source>
</evidence>
<gene>
    <name evidence="2" type="ORF">GGX14DRAFT_584040</name>
</gene>
<accession>A0AAD7E636</accession>
<dbReference type="Proteomes" id="UP001219525">
    <property type="component" value="Unassembled WGS sequence"/>
</dbReference>
<keyword evidence="3" id="KW-1185">Reference proteome</keyword>
<reference evidence="2" key="1">
    <citation type="submission" date="2023-03" db="EMBL/GenBank/DDBJ databases">
        <title>Massive genome expansion in bonnet fungi (Mycena s.s.) driven by repeated elements and novel gene families across ecological guilds.</title>
        <authorList>
            <consortium name="Lawrence Berkeley National Laboratory"/>
            <person name="Harder C.B."/>
            <person name="Miyauchi S."/>
            <person name="Viragh M."/>
            <person name="Kuo A."/>
            <person name="Thoen E."/>
            <person name="Andreopoulos B."/>
            <person name="Lu D."/>
            <person name="Skrede I."/>
            <person name="Drula E."/>
            <person name="Henrissat B."/>
            <person name="Morin E."/>
            <person name="Kohler A."/>
            <person name="Barry K."/>
            <person name="LaButti K."/>
            <person name="Morin E."/>
            <person name="Salamov A."/>
            <person name="Lipzen A."/>
            <person name="Mereny Z."/>
            <person name="Hegedus B."/>
            <person name="Baldrian P."/>
            <person name="Stursova M."/>
            <person name="Weitz H."/>
            <person name="Taylor A."/>
            <person name="Grigoriev I.V."/>
            <person name="Nagy L.G."/>
            <person name="Martin F."/>
            <person name="Kauserud H."/>
        </authorList>
    </citation>
    <scope>NUCLEOTIDE SEQUENCE</scope>
    <source>
        <strain evidence="2">9144</strain>
    </source>
</reference>
<organism evidence="2 3">
    <name type="scientific">Mycena pura</name>
    <dbReference type="NCBI Taxonomy" id="153505"/>
    <lineage>
        <taxon>Eukaryota</taxon>
        <taxon>Fungi</taxon>
        <taxon>Dikarya</taxon>
        <taxon>Basidiomycota</taxon>
        <taxon>Agaricomycotina</taxon>
        <taxon>Agaricomycetes</taxon>
        <taxon>Agaricomycetidae</taxon>
        <taxon>Agaricales</taxon>
        <taxon>Marasmiineae</taxon>
        <taxon>Mycenaceae</taxon>
        <taxon>Mycena</taxon>
    </lineage>
</organism>